<evidence type="ECO:0000313" key="1">
    <source>
        <dbReference type="EMBL" id="GBG14890.1"/>
    </source>
</evidence>
<dbReference type="AlphaFoldDB" id="A0A2R5F9I0"/>
<keyword evidence="2" id="KW-1185">Reference proteome</keyword>
<gene>
    <name evidence="1" type="ORF">NMK_2491</name>
</gene>
<reference evidence="1 2" key="1">
    <citation type="journal article" date="2018" name="Environ. Microbiol.">
        <title>Isolation and genomic characterization of Novimethylophilus kurashikiensis gen. nov. sp. nov., a new lanthanide-dependent methylotrophic species of Methylophilaceae.</title>
        <authorList>
            <person name="Lv H."/>
            <person name="Sahin N."/>
            <person name="Tani A."/>
        </authorList>
    </citation>
    <scope>NUCLEOTIDE SEQUENCE [LARGE SCALE GENOMIC DNA]</scope>
    <source>
        <strain evidence="1 2">La2-4</strain>
    </source>
</reference>
<dbReference type="EMBL" id="BDOQ01000010">
    <property type="protein sequence ID" value="GBG14890.1"/>
    <property type="molecule type" value="Genomic_DNA"/>
</dbReference>
<proteinExistence type="predicted"/>
<accession>A0A2R5F9I0</accession>
<dbReference type="Proteomes" id="UP000245081">
    <property type="component" value="Unassembled WGS sequence"/>
</dbReference>
<comment type="caution">
    <text evidence="1">The sequence shown here is derived from an EMBL/GenBank/DDBJ whole genome shotgun (WGS) entry which is preliminary data.</text>
</comment>
<protein>
    <submittedName>
        <fullName evidence="1">Pilus assembly protein</fullName>
    </submittedName>
</protein>
<evidence type="ECO:0000313" key="2">
    <source>
        <dbReference type="Proteomes" id="UP000245081"/>
    </source>
</evidence>
<name>A0A2R5F9I0_9PROT</name>
<organism evidence="1 2">
    <name type="scientific">Novimethylophilus kurashikiensis</name>
    <dbReference type="NCBI Taxonomy" id="1825523"/>
    <lineage>
        <taxon>Bacteria</taxon>
        <taxon>Pseudomonadati</taxon>
        <taxon>Pseudomonadota</taxon>
        <taxon>Betaproteobacteria</taxon>
        <taxon>Nitrosomonadales</taxon>
        <taxon>Methylophilaceae</taxon>
        <taxon>Novimethylophilus</taxon>
    </lineage>
</organism>
<sequence>MTDKETFLYDKLIRRDSFDKTVIITERIVTTIHASQPVLVIDCGVNYRKLCELFGGCYIIQHEHRVATEIKYGSTPFIVYDLSNIRDPIEVLNQPELIPMPYVPDGLVVVDDALQSCAKFSLLPAIVRGYAVLGARVLISANEERDLAQFNSY</sequence>
<dbReference type="RefSeq" id="WP_109016073.1">
    <property type="nucleotide sequence ID" value="NZ_BDOQ01000010.1"/>
</dbReference>